<feature type="transmembrane region" description="Helical" evidence="1">
    <location>
        <begin position="65"/>
        <end position="83"/>
    </location>
</feature>
<name>A0ABY7QFB9_9ACTN</name>
<feature type="transmembrane region" description="Helical" evidence="1">
    <location>
        <begin position="20"/>
        <end position="38"/>
    </location>
</feature>
<dbReference type="RefSeq" id="WP_270150726.1">
    <property type="nucleotide sequence ID" value="NZ_CP115450.1"/>
</dbReference>
<feature type="transmembrane region" description="Helical" evidence="1">
    <location>
        <begin position="95"/>
        <end position="114"/>
    </location>
</feature>
<keyword evidence="1" id="KW-0812">Transmembrane</keyword>
<accession>A0ABY7QFB9</accession>
<keyword evidence="1" id="KW-0472">Membrane</keyword>
<evidence type="ECO:0000313" key="3">
    <source>
        <dbReference type="Proteomes" id="UP001212821"/>
    </source>
</evidence>
<proteinExistence type="predicted"/>
<sequence>MDNIPAGSASSPHDRDAGRFPLVATVLLPFCQILYWFFAPVRAVEVDVCMPRGACGRDWGLRYDAAYGLMGAQLVLIVVAWCLPPRMRWAPWRFVASAVSVMCGLACSVVIQNFG</sequence>
<protein>
    <submittedName>
        <fullName evidence="2">Uncharacterized protein</fullName>
    </submittedName>
</protein>
<dbReference type="Proteomes" id="UP001212821">
    <property type="component" value="Chromosome"/>
</dbReference>
<evidence type="ECO:0000256" key="1">
    <source>
        <dbReference type="SAM" id="Phobius"/>
    </source>
</evidence>
<keyword evidence="1" id="KW-1133">Transmembrane helix</keyword>
<reference evidence="3" key="1">
    <citation type="submission" date="2022-12" db="EMBL/GenBank/DDBJ databases">
        <authorList>
            <person name="Mo P."/>
        </authorList>
    </citation>
    <scope>NUCLEOTIDE SEQUENCE [LARGE SCALE GENOMIC DNA]</scope>
    <source>
        <strain evidence="3">HUAS 3-15</strain>
    </source>
</reference>
<evidence type="ECO:0000313" key="2">
    <source>
        <dbReference type="EMBL" id="WBP91418.1"/>
    </source>
</evidence>
<organism evidence="2 3">
    <name type="scientific">Kitasatospora cathayae</name>
    <dbReference type="NCBI Taxonomy" id="3004092"/>
    <lineage>
        <taxon>Bacteria</taxon>
        <taxon>Bacillati</taxon>
        <taxon>Actinomycetota</taxon>
        <taxon>Actinomycetes</taxon>
        <taxon>Kitasatosporales</taxon>
        <taxon>Streptomycetaceae</taxon>
        <taxon>Kitasatospora</taxon>
    </lineage>
</organism>
<gene>
    <name evidence="2" type="ORF">O1G21_39755</name>
</gene>
<dbReference type="EMBL" id="CP115450">
    <property type="protein sequence ID" value="WBP91418.1"/>
    <property type="molecule type" value="Genomic_DNA"/>
</dbReference>
<keyword evidence="3" id="KW-1185">Reference proteome</keyword>